<evidence type="ECO:0000256" key="3">
    <source>
        <dbReference type="SAM" id="SignalP"/>
    </source>
</evidence>
<reference evidence="5" key="3">
    <citation type="submission" date="2015-06" db="UniProtKB">
        <authorList>
            <consortium name="EnsemblMetazoa"/>
        </authorList>
    </citation>
    <scope>IDENTIFICATION</scope>
</reference>
<gene>
    <name evidence="4" type="ORF">CAPTEDRAFT_225132</name>
</gene>
<feature type="signal peptide" evidence="3">
    <location>
        <begin position="1"/>
        <end position="26"/>
    </location>
</feature>
<keyword evidence="6" id="KW-1185">Reference proteome</keyword>
<dbReference type="EMBL" id="KB308725">
    <property type="protein sequence ID" value="ELT96802.1"/>
    <property type="molecule type" value="Genomic_DNA"/>
</dbReference>
<reference evidence="4 6" key="2">
    <citation type="journal article" date="2013" name="Nature">
        <title>Insights into bilaterian evolution from three spiralian genomes.</title>
        <authorList>
            <person name="Simakov O."/>
            <person name="Marletaz F."/>
            <person name="Cho S.J."/>
            <person name="Edsinger-Gonzales E."/>
            <person name="Havlak P."/>
            <person name="Hellsten U."/>
            <person name="Kuo D.H."/>
            <person name="Larsson T."/>
            <person name="Lv J."/>
            <person name="Arendt D."/>
            <person name="Savage R."/>
            <person name="Osoegawa K."/>
            <person name="de Jong P."/>
            <person name="Grimwood J."/>
            <person name="Chapman J.A."/>
            <person name="Shapiro H."/>
            <person name="Aerts A."/>
            <person name="Otillar R.P."/>
            <person name="Terry A.Y."/>
            <person name="Boore J.L."/>
            <person name="Grigoriev I.V."/>
            <person name="Lindberg D.R."/>
            <person name="Seaver E.C."/>
            <person name="Weisblat D.A."/>
            <person name="Putnam N.H."/>
            <person name="Rokhsar D.S."/>
        </authorList>
    </citation>
    <scope>NUCLEOTIDE SEQUENCE</scope>
    <source>
        <strain evidence="4 6">I ESC-2004</strain>
    </source>
</reference>
<feature type="region of interest" description="Disordered" evidence="1">
    <location>
        <begin position="200"/>
        <end position="224"/>
    </location>
</feature>
<feature type="compositionally biased region" description="Basic and acidic residues" evidence="1">
    <location>
        <begin position="146"/>
        <end position="158"/>
    </location>
</feature>
<sequence>MAHSQHSSEVVVGLTVGALVLNLIAAANIPQNMSSKGYNCNSWEVVKNNCHCSDEWWEPAFEECSLCTEICATDIEFCRRYCPVYAANKFDQISDPDTACSCGNINSTCGLIAFIGFAFAALLAIPLAYLVIKHRKRSHNHGVQETGDHQPQQHEQELKQQQQLPQQQQHLLSNEDHADNNNVKSLLQDTNDETIFSSAIPDESTMATTPSCCHDETTLKVPSS</sequence>
<evidence type="ECO:0000256" key="1">
    <source>
        <dbReference type="SAM" id="MobiDB-lite"/>
    </source>
</evidence>
<keyword evidence="2" id="KW-0472">Membrane</keyword>
<keyword evidence="2" id="KW-0812">Transmembrane</keyword>
<dbReference type="EMBL" id="AMQN01002237">
    <property type="status" value="NOT_ANNOTATED_CDS"/>
    <property type="molecule type" value="Genomic_DNA"/>
</dbReference>
<evidence type="ECO:0000256" key="2">
    <source>
        <dbReference type="SAM" id="Phobius"/>
    </source>
</evidence>
<dbReference type="Proteomes" id="UP000014760">
    <property type="component" value="Unassembled WGS sequence"/>
</dbReference>
<dbReference type="HOGENOM" id="CLU_1236090_0_0_1"/>
<feature type="compositionally biased region" description="Low complexity" evidence="1">
    <location>
        <begin position="159"/>
        <end position="169"/>
    </location>
</feature>
<name>R7TT87_CAPTE</name>
<feature type="region of interest" description="Disordered" evidence="1">
    <location>
        <begin position="140"/>
        <end position="169"/>
    </location>
</feature>
<feature type="chain" id="PRO_5008787335" description="TNFR-Cys domain-containing protein" evidence="3">
    <location>
        <begin position="27"/>
        <end position="224"/>
    </location>
</feature>
<dbReference type="EnsemblMetazoa" id="CapteT225132">
    <property type="protein sequence ID" value="CapteP225132"/>
    <property type="gene ID" value="CapteG225132"/>
</dbReference>
<protein>
    <recommendedName>
        <fullName evidence="7">TNFR-Cys domain-containing protein</fullName>
    </recommendedName>
</protein>
<proteinExistence type="predicted"/>
<dbReference type="AlphaFoldDB" id="R7TT87"/>
<reference evidence="6" key="1">
    <citation type="submission" date="2012-12" db="EMBL/GenBank/DDBJ databases">
        <authorList>
            <person name="Hellsten U."/>
            <person name="Grimwood J."/>
            <person name="Chapman J.A."/>
            <person name="Shapiro H."/>
            <person name="Aerts A."/>
            <person name="Otillar R.P."/>
            <person name="Terry A.Y."/>
            <person name="Boore J.L."/>
            <person name="Simakov O."/>
            <person name="Marletaz F."/>
            <person name="Cho S.-J."/>
            <person name="Edsinger-Gonzales E."/>
            <person name="Havlak P."/>
            <person name="Kuo D.-H."/>
            <person name="Larsson T."/>
            <person name="Lv J."/>
            <person name="Arendt D."/>
            <person name="Savage R."/>
            <person name="Osoegawa K."/>
            <person name="de Jong P."/>
            <person name="Lindberg D.R."/>
            <person name="Seaver E.C."/>
            <person name="Weisblat D.A."/>
            <person name="Putnam N.H."/>
            <person name="Grigoriev I.V."/>
            <person name="Rokhsar D.S."/>
        </authorList>
    </citation>
    <scope>NUCLEOTIDE SEQUENCE</scope>
    <source>
        <strain evidence="6">I ESC-2004</strain>
    </source>
</reference>
<evidence type="ECO:0000313" key="4">
    <source>
        <dbReference type="EMBL" id="ELT96802.1"/>
    </source>
</evidence>
<accession>R7TT87</accession>
<evidence type="ECO:0000313" key="5">
    <source>
        <dbReference type="EnsemblMetazoa" id="CapteP225132"/>
    </source>
</evidence>
<feature type="transmembrane region" description="Helical" evidence="2">
    <location>
        <begin position="111"/>
        <end position="132"/>
    </location>
</feature>
<keyword evidence="2" id="KW-1133">Transmembrane helix</keyword>
<evidence type="ECO:0008006" key="7">
    <source>
        <dbReference type="Google" id="ProtNLM"/>
    </source>
</evidence>
<organism evidence="4">
    <name type="scientific">Capitella teleta</name>
    <name type="common">Polychaete worm</name>
    <dbReference type="NCBI Taxonomy" id="283909"/>
    <lineage>
        <taxon>Eukaryota</taxon>
        <taxon>Metazoa</taxon>
        <taxon>Spiralia</taxon>
        <taxon>Lophotrochozoa</taxon>
        <taxon>Annelida</taxon>
        <taxon>Polychaeta</taxon>
        <taxon>Sedentaria</taxon>
        <taxon>Scolecida</taxon>
        <taxon>Capitellidae</taxon>
        <taxon>Capitella</taxon>
    </lineage>
</organism>
<keyword evidence="3" id="KW-0732">Signal</keyword>
<evidence type="ECO:0000313" key="6">
    <source>
        <dbReference type="Proteomes" id="UP000014760"/>
    </source>
</evidence>